<evidence type="ECO:0000313" key="1">
    <source>
        <dbReference type="EMBL" id="VEL09784.1"/>
    </source>
</evidence>
<organism evidence="1 2">
    <name type="scientific">Protopolystoma xenopodis</name>
    <dbReference type="NCBI Taxonomy" id="117903"/>
    <lineage>
        <taxon>Eukaryota</taxon>
        <taxon>Metazoa</taxon>
        <taxon>Spiralia</taxon>
        <taxon>Lophotrochozoa</taxon>
        <taxon>Platyhelminthes</taxon>
        <taxon>Monogenea</taxon>
        <taxon>Polyopisthocotylea</taxon>
        <taxon>Polystomatidea</taxon>
        <taxon>Polystomatidae</taxon>
        <taxon>Protopolystoma</taxon>
    </lineage>
</organism>
<proteinExistence type="predicted"/>
<dbReference type="GO" id="GO:0090730">
    <property type="term" value="C:Las1 complex"/>
    <property type="evidence" value="ECO:0007669"/>
    <property type="project" value="InterPro"/>
</dbReference>
<dbReference type="GO" id="GO:0004519">
    <property type="term" value="F:endonuclease activity"/>
    <property type="evidence" value="ECO:0007669"/>
    <property type="project" value="InterPro"/>
</dbReference>
<dbReference type="Pfam" id="PF04031">
    <property type="entry name" value="Las1"/>
    <property type="match status" value="1"/>
</dbReference>
<dbReference type="Proteomes" id="UP000784294">
    <property type="component" value="Unassembled WGS sequence"/>
</dbReference>
<dbReference type="EMBL" id="CAAALY010007236">
    <property type="protein sequence ID" value="VEL09784.1"/>
    <property type="molecule type" value="Genomic_DNA"/>
</dbReference>
<accession>A0A3S4ZF01</accession>
<gene>
    <name evidence="1" type="ORF">PXEA_LOCUS3224</name>
</gene>
<reference evidence="1" key="1">
    <citation type="submission" date="2018-11" db="EMBL/GenBank/DDBJ databases">
        <authorList>
            <consortium name="Pathogen Informatics"/>
        </authorList>
    </citation>
    <scope>NUCLEOTIDE SEQUENCE</scope>
</reference>
<dbReference type="AlphaFoldDB" id="A0A3S4ZF01"/>
<evidence type="ECO:0000313" key="2">
    <source>
        <dbReference type="Proteomes" id="UP000784294"/>
    </source>
</evidence>
<protein>
    <submittedName>
        <fullName evidence="1">Uncharacterized protein</fullName>
    </submittedName>
</protein>
<dbReference type="InterPro" id="IPR007174">
    <property type="entry name" value="Las1"/>
</dbReference>
<keyword evidence="2" id="KW-1185">Reference proteome</keyword>
<name>A0A3S4ZF01_9PLAT</name>
<dbReference type="GO" id="GO:0006364">
    <property type="term" value="P:rRNA processing"/>
    <property type="evidence" value="ECO:0007669"/>
    <property type="project" value="InterPro"/>
</dbReference>
<dbReference type="OrthoDB" id="10263222at2759"/>
<sequence>MRFISLVSSEEQDRKRSGFALPVSLLSSKAGLPVWMADLRNDIAHGTIPSFEFLLEAHSWALAWLISFWNSNLICESSHLEGVRSTISDTNRILQSYFGSQDLPPSLSTEDMEGAVSDPSVSTYFIKLLITRYAVSYVEESVSTNGTFSFNHASLRTWGPILRFLRNVELTSELVLYSILAMTAESYMHLWSHEWLLAFKCYVSGSGHPLVKYLSKSTIESFDFRRALRHLIDVLTEKTFPSLLALLDVFHPTLSLDRRDRIVSACNTCLLIDDPDKDNHPPIDAASELSWPLDDTKVWADIPLGHAFGV</sequence>
<comment type="caution">
    <text evidence="1">The sequence shown here is derived from an EMBL/GenBank/DDBJ whole genome shotgun (WGS) entry which is preliminary data.</text>
</comment>